<feature type="region of interest" description="Disordered" evidence="1">
    <location>
        <begin position="139"/>
        <end position="217"/>
    </location>
</feature>
<name>A0ABD6XHM5_9LACO</name>
<sequence length="217" mass="24092">MEVYGIVKHVELAKKENWKHSLLLLTLDVNGIEFIFPVEKGVIEELSIGSTIGLDIEAYPLNWQKNKDRYVDNEPEAAKATTETIEQVPSQTIQVSTPKPQLPMKLTDEELKDLYGVDDNVIPISKDIRVDSNLEDVSESEFTQFDQPTVETATGESESSAKEDKNDTNKNEKNKTMIKLPELSKKNKSKTLNPANKAMLGSLAGSLGSGIEESPED</sequence>
<gene>
    <name evidence="2" type="ORF">DBP89_06655</name>
</gene>
<dbReference type="EMBL" id="QAGV01000007">
    <property type="protein sequence ID" value="PTR95295.1"/>
    <property type="molecule type" value="Genomic_DNA"/>
</dbReference>
<evidence type="ECO:0000256" key="1">
    <source>
        <dbReference type="SAM" id="MobiDB-lite"/>
    </source>
</evidence>
<dbReference type="AlphaFoldDB" id="A0ABD6XHM5"/>
<dbReference type="RefSeq" id="WP_003699037.1">
    <property type="nucleotide sequence ID" value="NZ_CBCRTQ010000006.1"/>
</dbReference>
<accession>A0ABD6XHM5</accession>
<protein>
    <submittedName>
        <fullName evidence="2">Uncharacterized protein</fullName>
    </submittedName>
</protein>
<dbReference type="Proteomes" id="UP000244552">
    <property type="component" value="Unassembled WGS sequence"/>
</dbReference>
<feature type="compositionally biased region" description="Basic and acidic residues" evidence="1">
    <location>
        <begin position="159"/>
        <end position="175"/>
    </location>
</feature>
<feature type="compositionally biased region" description="Low complexity" evidence="1">
    <location>
        <begin position="200"/>
        <end position="210"/>
    </location>
</feature>
<evidence type="ECO:0000313" key="2">
    <source>
        <dbReference type="EMBL" id="PTR95295.1"/>
    </source>
</evidence>
<evidence type="ECO:0000313" key="3">
    <source>
        <dbReference type="Proteomes" id="UP000244552"/>
    </source>
</evidence>
<feature type="compositionally biased region" description="Polar residues" evidence="1">
    <location>
        <begin position="140"/>
        <end position="158"/>
    </location>
</feature>
<proteinExistence type="predicted"/>
<comment type="caution">
    <text evidence="2">The sequence shown here is derived from an EMBL/GenBank/DDBJ whole genome shotgun (WGS) entry which is preliminary data.</text>
</comment>
<organism evidence="2 3">
    <name type="scientific">Ligilactobacillus salivarius</name>
    <dbReference type="NCBI Taxonomy" id="1624"/>
    <lineage>
        <taxon>Bacteria</taxon>
        <taxon>Bacillati</taxon>
        <taxon>Bacillota</taxon>
        <taxon>Bacilli</taxon>
        <taxon>Lactobacillales</taxon>
        <taxon>Lactobacillaceae</taxon>
        <taxon>Ligilactobacillus</taxon>
    </lineage>
</organism>
<reference evidence="2 3" key="1">
    <citation type="journal article" date="2018" name="Genome Announc.">
        <title>Fifty-Six Draft Genome Sequences of 10 Lactobacillus Species from 22 Commercial Dietary Supplements.</title>
        <authorList>
            <person name="Gangiredla J."/>
            <person name="Barnaba T.J."/>
            <person name="Mammel M.K."/>
            <person name="Lacher D.W."/>
            <person name="Elkins C.A."/>
            <person name="Lampel K.A."/>
            <person name="Whitehouse C.A."/>
            <person name="Tartera C."/>
        </authorList>
    </citation>
    <scope>NUCLEOTIDE SEQUENCE [LARGE SCALE GENOMIC DNA]</scope>
    <source>
        <strain evidence="2 3">DS11_12</strain>
    </source>
</reference>